<dbReference type="Proteomes" id="UP000266841">
    <property type="component" value="Unassembled WGS sequence"/>
</dbReference>
<evidence type="ECO:0000313" key="2">
    <source>
        <dbReference type="Proteomes" id="UP000266841"/>
    </source>
</evidence>
<reference evidence="1 2" key="1">
    <citation type="journal article" date="2012" name="Genome Biol.">
        <title>Genome and low-iron response of an oceanic diatom adapted to chronic iron limitation.</title>
        <authorList>
            <person name="Lommer M."/>
            <person name="Specht M."/>
            <person name="Roy A.S."/>
            <person name="Kraemer L."/>
            <person name="Andreson R."/>
            <person name="Gutowska M.A."/>
            <person name="Wolf J."/>
            <person name="Bergner S.V."/>
            <person name="Schilhabel M.B."/>
            <person name="Klostermeier U.C."/>
            <person name="Beiko R.G."/>
            <person name="Rosenstiel P."/>
            <person name="Hippler M."/>
            <person name="Laroche J."/>
        </authorList>
    </citation>
    <scope>NUCLEOTIDE SEQUENCE [LARGE SCALE GENOMIC DNA]</scope>
    <source>
        <strain evidence="1 2">CCMP1005</strain>
    </source>
</reference>
<protein>
    <submittedName>
        <fullName evidence="1">Uncharacterized protein</fullName>
    </submittedName>
</protein>
<evidence type="ECO:0000313" key="1">
    <source>
        <dbReference type="EMBL" id="EJK52783.1"/>
    </source>
</evidence>
<gene>
    <name evidence="1" type="ORF">THAOC_27910</name>
</gene>
<dbReference type="AlphaFoldDB" id="K0RGF0"/>
<name>K0RGF0_THAOC</name>
<organism evidence="1 2">
    <name type="scientific">Thalassiosira oceanica</name>
    <name type="common">Marine diatom</name>
    <dbReference type="NCBI Taxonomy" id="159749"/>
    <lineage>
        <taxon>Eukaryota</taxon>
        <taxon>Sar</taxon>
        <taxon>Stramenopiles</taxon>
        <taxon>Ochrophyta</taxon>
        <taxon>Bacillariophyta</taxon>
        <taxon>Coscinodiscophyceae</taxon>
        <taxon>Thalassiosirophycidae</taxon>
        <taxon>Thalassiosirales</taxon>
        <taxon>Thalassiosiraceae</taxon>
        <taxon>Thalassiosira</taxon>
    </lineage>
</organism>
<sequence>MYADEYLPHRSVAARQTTTNTRRTKSLISPLLVVIFAIDRHRSDLKTNTSDDEVDSSLSSVETDVDLLLQDVIVKAANQTDDEPLEGQWKFLSQSRRGGEMAGNLKSGVFDDTLRVSYDSVNEVLKDKMLVEVRHSLEQVRKKLKMPLQ</sequence>
<comment type="caution">
    <text evidence="1">The sequence shown here is derived from an EMBL/GenBank/DDBJ whole genome shotgun (WGS) entry which is preliminary data.</text>
</comment>
<dbReference type="EMBL" id="AGNL01039247">
    <property type="protein sequence ID" value="EJK52783.1"/>
    <property type="molecule type" value="Genomic_DNA"/>
</dbReference>
<proteinExistence type="predicted"/>
<accession>K0RGF0</accession>
<keyword evidence="2" id="KW-1185">Reference proteome</keyword>